<sequence>MNPIVTFVLFMLLYQEDNHFPNHFDTFRLERLLDNLNTAVSSLDRINHLNELAHEPLVKGNIAHTIEDSIHTVKPLFPDGKPQKQLDTIESVIDSFKKIGGFKKWLRILGQC</sequence>
<evidence type="ECO:0000313" key="2">
    <source>
        <dbReference type="Proteomes" id="UP000463883"/>
    </source>
</evidence>
<organism evidence="1 2">
    <name type="scientific">Aminipila terrae</name>
    <dbReference type="NCBI Taxonomy" id="2697030"/>
    <lineage>
        <taxon>Bacteria</taxon>
        <taxon>Bacillati</taxon>
        <taxon>Bacillota</taxon>
        <taxon>Clostridia</taxon>
        <taxon>Peptostreptococcales</taxon>
        <taxon>Anaerovoracaceae</taxon>
        <taxon>Aminipila</taxon>
    </lineage>
</organism>
<reference evidence="1 2" key="1">
    <citation type="submission" date="2020-01" db="EMBL/GenBank/DDBJ databases">
        <title>Genomic analysis of Aminipila sp. CBA3637.</title>
        <authorList>
            <person name="Kim Y.B."/>
            <person name="Roh S.W."/>
        </authorList>
    </citation>
    <scope>NUCLEOTIDE SEQUENCE [LARGE SCALE GENOMIC DNA]</scope>
    <source>
        <strain evidence="1 2">CBA3637</strain>
    </source>
</reference>
<evidence type="ECO:0000313" key="1">
    <source>
        <dbReference type="EMBL" id="QHI72860.1"/>
    </source>
</evidence>
<proteinExistence type="predicted"/>
<dbReference type="KEGG" id="amic:Ami3637_10990"/>
<dbReference type="EMBL" id="CP047591">
    <property type="protein sequence ID" value="QHI72860.1"/>
    <property type="molecule type" value="Genomic_DNA"/>
</dbReference>
<dbReference type="RefSeq" id="WP_162362627.1">
    <property type="nucleotide sequence ID" value="NZ_CP047591.1"/>
</dbReference>
<dbReference type="AlphaFoldDB" id="A0A6P1MDY5"/>
<dbReference type="Proteomes" id="UP000463883">
    <property type="component" value="Chromosome"/>
</dbReference>
<gene>
    <name evidence="1" type="ORF">Ami3637_10990</name>
</gene>
<keyword evidence="2" id="KW-1185">Reference proteome</keyword>
<protein>
    <submittedName>
        <fullName evidence="1">Uncharacterized protein</fullName>
    </submittedName>
</protein>
<name>A0A6P1MDY5_9FIRM</name>
<accession>A0A6P1MDY5</accession>